<dbReference type="Proteomes" id="UP000003900">
    <property type="component" value="Unassembled WGS sequence"/>
</dbReference>
<sequence length="69" mass="7939">MQNTALGTHETLEVHELMNFKNTCMTKTASMYNLVSCEELKRLMETDIQNSVQAISDYKEILSRAQQNI</sequence>
<dbReference type="STRING" id="1131935.PDENDC454_10465"/>
<comment type="caution">
    <text evidence="1">The sequence shown here is derived from an EMBL/GenBank/DDBJ whole genome shotgun (WGS) entry which is preliminary data.</text>
</comment>
<dbReference type="RefSeq" id="WP_006676595.1">
    <property type="nucleotide sequence ID" value="NZ_AHKH01000022.1"/>
</dbReference>
<dbReference type="OrthoDB" id="2356617at2"/>
<evidence type="ECO:0000313" key="1">
    <source>
        <dbReference type="EMBL" id="EHQ62307.1"/>
    </source>
</evidence>
<keyword evidence="1" id="KW-0946">Virion</keyword>
<reference evidence="1 2" key="1">
    <citation type="journal article" date="2012" name="J. Bacteriol.">
        <title>Genome Sequence of the Pattern-Forming Social Bacterium Paenibacillus dendritiformis C454 Chiral Morphotype.</title>
        <authorList>
            <person name="Sirota-Madi A."/>
            <person name="Olender T."/>
            <person name="Helman Y."/>
            <person name="Brainis I."/>
            <person name="Finkelshtein A."/>
            <person name="Roth D."/>
            <person name="Hagai E."/>
            <person name="Leshkowitz D."/>
            <person name="Brodsky L."/>
            <person name="Galatenko V."/>
            <person name="Nikolaev V."/>
            <person name="Gutnick D.L."/>
            <person name="Lancet D."/>
            <person name="Ben-Jacob E."/>
        </authorList>
    </citation>
    <scope>NUCLEOTIDE SEQUENCE [LARGE SCALE GENOMIC DNA]</scope>
    <source>
        <strain evidence="1 2">C454</strain>
    </source>
</reference>
<dbReference type="AlphaFoldDB" id="H3SEY8"/>
<evidence type="ECO:0000313" key="2">
    <source>
        <dbReference type="Proteomes" id="UP000003900"/>
    </source>
</evidence>
<protein>
    <submittedName>
        <fullName evidence="1">Spore coat protein</fullName>
    </submittedName>
</protein>
<keyword evidence="2" id="KW-1185">Reference proteome</keyword>
<dbReference type="EMBL" id="AHKH01000022">
    <property type="protein sequence ID" value="EHQ62307.1"/>
    <property type="molecule type" value="Genomic_DNA"/>
</dbReference>
<organism evidence="1 2">
    <name type="scientific">Paenibacillus dendritiformis C454</name>
    <dbReference type="NCBI Taxonomy" id="1131935"/>
    <lineage>
        <taxon>Bacteria</taxon>
        <taxon>Bacillati</taxon>
        <taxon>Bacillota</taxon>
        <taxon>Bacilli</taxon>
        <taxon>Bacillales</taxon>
        <taxon>Paenibacillaceae</taxon>
        <taxon>Paenibacillus</taxon>
    </lineage>
</organism>
<gene>
    <name evidence="1" type="ORF">PDENDC454_10465</name>
</gene>
<name>H3SEY8_9BACL</name>
<accession>H3SEY8</accession>
<keyword evidence="1" id="KW-0167">Capsid protein</keyword>
<proteinExistence type="predicted"/>